<dbReference type="AlphaFoldDB" id="A0A9N7Z7C4"/>
<reference evidence="2" key="1">
    <citation type="submission" date="2020-03" db="EMBL/GenBank/DDBJ databases">
        <authorList>
            <person name="Weist P."/>
        </authorList>
    </citation>
    <scope>NUCLEOTIDE SEQUENCE</scope>
</reference>
<feature type="compositionally biased region" description="Polar residues" evidence="1">
    <location>
        <begin position="100"/>
        <end position="129"/>
    </location>
</feature>
<name>A0A9N7Z7C4_PLEPL</name>
<dbReference type="Proteomes" id="UP001153269">
    <property type="component" value="Unassembled WGS sequence"/>
</dbReference>
<evidence type="ECO:0000313" key="3">
    <source>
        <dbReference type="Proteomes" id="UP001153269"/>
    </source>
</evidence>
<accession>A0A9N7Z7C4</accession>
<dbReference type="EMBL" id="CADEAL010004132">
    <property type="protein sequence ID" value="CAB1452507.1"/>
    <property type="molecule type" value="Genomic_DNA"/>
</dbReference>
<protein>
    <submittedName>
        <fullName evidence="2">Uncharacterized protein</fullName>
    </submittedName>
</protein>
<keyword evidence="3" id="KW-1185">Reference proteome</keyword>
<feature type="compositionally biased region" description="Basic residues" evidence="1">
    <location>
        <begin position="180"/>
        <end position="189"/>
    </location>
</feature>
<proteinExistence type="predicted"/>
<feature type="region of interest" description="Disordered" evidence="1">
    <location>
        <begin position="1"/>
        <end position="207"/>
    </location>
</feature>
<feature type="non-terminal residue" evidence="2">
    <location>
        <position position="1"/>
    </location>
</feature>
<evidence type="ECO:0000256" key="1">
    <source>
        <dbReference type="SAM" id="MobiDB-lite"/>
    </source>
</evidence>
<feature type="compositionally biased region" description="Low complexity" evidence="1">
    <location>
        <begin position="1"/>
        <end position="15"/>
    </location>
</feature>
<evidence type="ECO:0000313" key="2">
    <source>
        <dbReference type="EMBL" id="CAB1452507.1"/>
    </source>
</evidence>
<comment type="caution">
    <text evidence="2">The sequence shown here is derived from an EMBL/GenBank/DDBJ whole genome shotgun (WGS) entry which is preliminary data.</text>
</comment>
<gene>
    <name evidence="2" type="ORF">PLEPLA_LOCUS40257</name>
</gene>
<organism evidence="2 3">
    <name type="scientific">Pleuronectes platessa</name>
    <name type="common">European plaice</name>
    <dbReference type="NCBI Taxonomy" id="8262"/>
    <lineage>
        <taxon>Eukaryota</taxon>
        <taxon>Metazoa</taxon>
        <taxon>Chordata</taxon>
        <taxon>Craniata</taxon>
        <taxon>Vertebrata</taxon>
        <taxon>Euteleostomi</taxon>
        <taxon>Actinopterygii</taxon>
        <taxon>Neopterygii</taxon>
        <taxon>Teleostei</taxon>
        <taxon>Neoteleostei</taxon>
        <taxon>Acanthomorphata</taxon>
        <taxon>Carangaria</taxon>
        <taxon>Pleuronectiformes</taxon>
        <taxon>Pleuronectoidei</taxon>
        <taxon>Pleuronectidae</taxon>
        <taxon>Pleuronectes</taxon>
    </lineage>
</organism>
<sequence length="218" mass="22733">THHSSSSSSSSSLHSNVTRGSAVSPFALSQRPAPGTAHGLPGEGSHGPPWFEPPPPVPRCRGERVVTNTGATPATGKDLDAWTSTHSPRDESTRSGAHHVSTSPAPTRKTSPQECVKSFQSAAVNTKSSAPERRRRRTGCSARPAPAPPLVQSGAVHRVAVSRGDAACKPAESLASTGRSVRHGRRRAKTPPALQSPKSRASREAELLPGCRSCLSGN</sequence>